<dbReference type="EMBL" id="QORO01000001">
    <property type="protein sequence ID" value="RCK61866.1"/>
    <property type="molecule type" value="Genomic_DNA"/>
</dbReference>
<keyword evidence="2" id="KW-1185">Reference proteome</keyword>
<protein>
    <recommendedName>
        <fullName evidence="3">Type IV toxin-antitoxin system AbiEi family antitoxin domain-containing protein</fullName>
    </recommendedName>
</protein>
<proteinExistence type="predicted"/>
<dbReference type="AlphaFoldDB" id="A0A367Y7L5"/>
<evidence type="ECO:0008006" key="3">
    <source>
        <dbReference type="Google" id="ProtNLM"/>
    </source>
</evidence>
<reference evidence="1 2" key="1">
    <citation type="submission" date="2018-07" db="EMBL/GenBank/DDBJ databases">
        <title>Microbacterium endoborsara sp. nov., a novel actinobacterium isolated from Borszczowia aralocaspica.</title>
        <authorList>
            <person name="An D."/>
        </authorList>
    </citation>
    <scope>NUCLEOTIDE SEQUENCE [LARGE SCALE GENOMIC DNA]</scope>
    <source>
        <strain evidence="1 2">C1.15228</strain>
    </source>
</reference>
<dbReference type="OrthoDB" id="5517693at2"/>
<sequence length="326" mass="36163">MKTFARRSLVEFGTTDHDLQTFVADGRIERIRHGHYAASQEWRDAYVEERQRALALAATDAATDPPVACRATAAAVHGLPLFRIRDDGVAHLLTGESGSGTRSEAVVRHRDRWDGESVEVDGVRATTLVRTVFDVARTASLAAGLACADAAIHRVAATDRFHVVDEEKAEQFRDELRALIGCYPGARGITNARFIADVMDPRADSPGESVSRLYLIQSGIDDVGLQVPVTGATGRHYFVDFEIQGVLGEFDGAAKYQNPDMREGRTPEQIVIDEKRREDDIRGVSGQRLIRWTFEELSSRSAFLAFLGRSGIHPRQRTRFIRTDTK</sequence>
<dbReference type="Proteomes" id="UP000253508">
    <property type="component" value="Unassembled WGS sequence"/>
</dbReference>
<gene>
    <name evidence="1" type="ORF">DTO57_04430</name>
</gene>
<evidence type="ECO:0000313" key="1">
    <source>
        <dbReference type="EMBL" id="RCK61866.1"/>
    </source>
</evidence>
<organism evidence="1 2">
    <name type="scientific">Microbacterium sorbitolivorans</name>
    <dbReference type="NCBI Taxonomy" id="1867410"/>
    <lineage>
        <taxon>Bacteria</taxon>
        <taxon>Bacillati</taxon>
        <taxon>Actinomycetota</taxon>
        <taxon>Actinomycetes</taxon>
        <taxon>Micrococcales</taxon>
        <taxon>Microbacteriaceae</taxon>
        <taxon>Microbacterium</taxon>
    </lineage>
</organism>
<evidence type="ECO:0000313" key="2">
    <source>
        <dbReference type="Proteomes" id="UP000253508"/>
    </source>
</evidence>
<comment type="caution">
    <text evidence="1">The sequence shown here is derived from an EMBL/GenBank/DDBJ whole genome shotgun (WGS) entry which is preliminary data.</text>
</comment>
<accession>A0A367Y7L5</accession>
<dbReference type="RefSeq" id="WP_114116968.1">
    <property type="nucleotide sequence ID" value="NZ_BMHU01000004.1"/>
</dbReference>
<name>A0A367Y7L5_9MICO</name>